<organism evidence="1 2">
    <name type="scientific">Vibrio vulnificus</name>
    <dbReference type="NCBI Taxonomy" id="672"/>
    <lineage>
        <taxon>Bacteria</taxon>
        <taxon>Pseudomonadati</taxon>
        <taxon>Pseudomonadota</taxon>
        <taxon>Gammaproteobacteria</taxon>
        <taxon>Vibrionales</taxon>
        <taxon>Vibrionaceae</taxon>
        <taxon>Vibrio</taxon>
    </lineage>
</organism>
<protein>
    <submittedName>
        <fullName evidence="1">Uncharacterized protein</fullName>
    </submittedName>
</protein>
<dbReference type="EMBL" id="CP019292">
    <property type="protein sequence ID" value="AXX63492.1"/>
    <property type="molecule type" value="Genomic_DNA"/>
</dbReference>
<evidence type="ECO:0000313" key="2">
    <source>
        <dbReference type="Proteomes" id="UP000263418"/>
    </source>
</evidence>
<proteinExistence type="predicted"/>
<reference evidence="1 2" key="1">
    <citation type="submission" date="2017-03" db="EMBL/GenBank/DDBJ databases">
        <title>Complete Genome Sequence of Vibrio vulnificus FORC_053.</title>
        <authorList>
            <consortium name="Food-borne Pathogen Omics Research Center"/>
            <person name="Chung H.Y."/>
            <person name="Na E.J."/>
            <person name="Song J.S."/>
            <person name="Kim H."/>
            <person name="Lee J.-H."/>
            <person name="Ryu S."/>
            <person name="Choi S.H."/>
        </authorList>
    </citation>
    <scope>NUCLEOTIDE SEQUENCE [LARGE SCALE GENOMIC DNA]</scope>
    <source>
        <strain evidence="1 2">FORC_053</strain>
    </source>
</reference>
<accession>A0AAN1UFH2</accession>
<dbReference type="Proteomes" id="UP000263418">
    <property type="component" value="Chromosome 3"/>
</dbReference>
<sequence length="112" mass="12745">MVKVLSVDISQKAESIIERMTLIFDDKARLGVINHKQNLEAVSVSSESTSCKSCLSNLTPLERYWYIDTCESCERSSFLENEIQKLSPIDATKVRSYVLFKMTNCESTKLIN</sequence>
<evidence type="ECO:0000313" key="1">
    <source>
        <dbReference type="EMBL" id="AXX63492.1"/>
    </source>
</evidence>
<gene>
    <name evidence="1" type="ORF">FORC53_5153</name>
</gene>
<name>A0AAN1UFH2_VIBVL</name>
<dbReference type="AlphaFoldDB" id="A0AAN1UFH2"/>